<accession>A0A443I3R5</accession>
<dbReference type="RefSeq" id="XP_028488363.1">
    <property type="nucleotide sequence ID" value="XM_028628875.1"/>
</dbReference>
<dbReference type="InterPro" id="IPR052292">
    <property type="entry name" value="Glucose_repression_reg"/>
</dbReference>
<evidence type="ECO:0000313" key="3">
    <source>
        <dbReference type="Proteomes" id="UP000283841"/>
    </source>
</evidence>
<dbReference type="GO" id="GO:0005773">
    <property type="term" value="C:vacuole"/>
    <property type="evidence" value="ECO:0007669"/>
    <property type="project" value="GOC"/>
</dbReference>
<protein>
    <recommendedName>
        <fullName evidence="1">Nitrogen regulatory protein areA GATA-like domain-containing protein</fullName>
    </recommendedName>
</protein>
<dbReference type="PANTHER" id="PTHR28051:SF1">
    <property type="entry name" value="PROTEIN MTL1-RELATED"/>
    <property type="match status" value="1"/>
</dbReference>
<dbReference type="GO" id="GO:0007039">
    <property type="term" value="P:protein catabolic process in the vacuole"/>
    <property type="evidence" value="ECO:0007669"/>
    <property type="project" value="TreeGrafter"/>
</dbReference>
<proteinExistence type="predicted"/>
<keyword evidence="3" id="KW-1185">Reference proteome</keyword>
<name>A0A443I3R5_BYSSP</name>
<dbReference type="Pfam" id="PF08550">
    <property type="entry name" value="GATA_AreA"/>
    <property type="match status" value="1"/>
</dbReference>
<feature type="domain" description="Nitrogen regulatory protein areA GATA-like" evidence="1">
    <location>
        <begin position="36"/>
        <end position="61"/>
    </location>
</feature>
<dbReference type="GeneID" id="39598152"/>
<gene>
    <name evidence="2" type="ORF">C8Q69DRAFT_442866</name>
</gene>
<sequence>MPTSIRDDSVLEEEPSLNADYLAHPWSDEDLWLTRRYIRRKRIALESSVRLENALWRAWNKKDCPAGTVSPRRINWDKDSDITWLYGPWQRSIPSRPRSPSHHSRWNTTLSANLPKKPALKKASRIPVQSKVTQLQVFPEDRYSPRAVSVRNYNSPELLQKSVSGTAFSRLVKSATRCVKFAFDRNPAPALSSRRSDDRIRFDAEDRQCVGAQTTKWASFLGEGNSPWTSEVVIDHLQLPAYDASSKPEIHHQEWVINPSIKYLPSTTLNRPMENYITLPSYSS</sequence>
<reference evidence="2 3" key="1">
    <citation type="journal article" date="2018" name="Front. Microbiol.">
        <title>Genomic and genetic insights into a cosmopolitan fungus, Paecilomyces variotii (Eurotiales).</title>
        <authorList>
            <person name="Urquhart A.S."/>
            <person name="Mondo S.J."/>
            <person name="Makela M.R."/>
            <person name="Hane J.K."/>
            <person name="Wiebenga A."/>
            <person name="He G."/>
            <person name="Mihaltcheva S."/>
            <person name="Pangilinan J."/>
            <person name="Lipzen A."/>
            <person name="Barry K."/>
            <person name="de Vries R.P."/>
            <person name="Grigoriev I.V."/>
            <person name="Idnurm A."/>
        </authorList>
    </citation>
    <scope>NUCLEOTIDE SEQUENCE [LARGE SCALE GENOMIC DNA]</scope>
    <source>
        <strain evidence="2 3">CBS 101075</strain>
    </source>
</reference>
<dbReference type="InterPro" id="IPR013860">
    <property type="entry name" value="AreA_GATA"/>
</dbReference>
<organism evidence="2 3">
    <name type="scientific">Byssochlamys spectabilis</name>
    <name type="common">Paecilomyces variotii</name>
    <dbReference type="NCBI Taxonomy" id="264951"/>
    <lineage>
        <taxon>Eukaryota</taxon>
        <taxon>Fungi</taxon>
        <taxon>Dikarya</taxon>
        <taxon>Ascomycota</taxon>
        <taxon>Pezizomycotina</taxon>
        <taxon>Eurotiomycetes</taxon>
        <taxon>Eurotiomycetidae</taxon>
        <taxon>Eurotiales</taxon>
        <taxon>Thermoascaceae</taxon>
        <taxon>Paecilomyces</taxon>
    </lineage>
</organism>
<dbReference type="VEuPathDB" id="FungiDB:C8Q69DRAFT_442866"/>
<dbReference type="GO" id="GO:0042149">
    <property type="term" value="P:cellular response to glucose starvation"/>
    <property type="evidence" value="ECO:0007669"/>
    <property type="project" value="TreeGrafter"/>
</dbReference>
<dbReference type="Proteomes" id="UP000283841">
    <property type="component" value="Unassembled WGS sequence"/>
</dbReference>
<dbReference type="PANTHER" id="PTHR28051">
    <property type="entry name" value="PROTEIN MTL1-RELATED"/>
    <property type="match status" value="1"/>
</dbReference>
<evidence type="ECO:0000313" key="2">
    <source>
        <dbReference type="EMBL" id="RWQ98718.1"/>
    </source>
</evidence>
<dbReference type="STRING" id="264951.A0A443I3R5"/>
<comment type="caution">
    <text evidence="2">The sequence shown here is derived from an EMBL/GenBank/DDBJ whole genome shotgun (WGS) entry which is preliminary data.</text>
</comment>
<dbReference type="EMBL" id="RCNU01000002">
    <property type="protein sequence ID" value="RWQ98718.1"/>
    <property type="molecule type" value="Genomic_DNA"/>
</dbReference>
<dbReference type="AlphaFoldDB" id="A0A443I3R5"/>
<evidence type="ECO:0000259" key="1">
    <source>
        <dbReference type="Pfam" id="PF08550"/>
    </source>
</evidence>